<reference evidence="1" key="1">
    <citation type="submission" date="2020-04" db="EMBL/GenBank/DDBJ databases">
        <authorList>
            <person name="Chiriac C."/>
            <person name="Salcher M."/>
            <person name="Ghai R."/>
            <person name="Kavagutti S V."/>
        </authorList>
    </citation>
    <scope>NUCLEOTIDE SEQUENCE</scope>
</reference>
<proteinExistence type="predicted"/>
<name>A0A6J5L6V4_9CAUD</name>
<sequence>MKATFKDTPESNVKWWAAQDARMRSIANKSKWDTKTQLKVEAMKAVLGYIYSGKIYESYNVKSVSVKIDQAIVKDKKLLRQAESNWDSEGIVKTVTPQGVLYRIA</sequence>
<gene>
    <name evidence="1" type="ORF">UFOVP116_137</name>
</gene>
<accession>A0A6J5L6V4</accession>
<protein>
    <submittedName>
        <fullName evidence="1">Uncharacterized protein</fullName>
    </submittedName>
</protein>
<dbReference type="EMBL" id="LR796237">
    <property type="protein sequence ID" value="CAB4129835.1"/>
    <property type="molecule type" value="Genomic_DNA"/>
</dbReference>
<organism evidence="1">
    <name type="scientific">uncultured Caudovirales phage</name>
    <dbReference type="NCBI Taxonomy" id="2100421"/>
    <lineage>
        <taxon>Viruses</taxon>
        <taxon>Duplodnaviria</taxon>
        <taxon>Heunggongvirae</taxon>
        <taxon>Uroviricota</taxon>
        <taxon>Caudoviricetes</taxon>
        <taxon>Peduoviridae</taxon>
        <taxon>Maltschvirus</taxon>
        <taxon>Maltschvirus maltsch</taxon>
    </lineage>
</organism>
<evidence type="ECO:0000313" key="1">
    <source>
        <dbReference type="EMBL" id="CAB4129835.1"/>
    </source>
</evidence>